<dbReference type="GeneID" id="63816474"/>
<dbReference type="AlphaFoldDB" id="A0A2T5M890"/>
<evidence type="ECO:0008006" key="4">
    <source>
        <dbReference type="Google" id="ProtNLM"/>
    </source>
</evidence>
<comment type="caution">
    <text evidence="2">The sequence shown here is derived from an EMBL/GenBank/DDBJ whole genome shotgun (WGS) entry which is preliminary data.</text>
</comment>
<organism evidence="2 3">
    <name type="scientific">Aspergillus ochraceoroseus IBT 24754</name>
    <dbReference type="NCBI Taxonomy" id="1392256"/>
    <lineage>
        <taxon>Eukaryota</taxon>
        <taxon>Fungi</taxon>
        <taxon>Dikarya</taxon>
        <taxon>Ascomycota</taxon>
        <taxon>Pezizomycotina</taxon>
        <taxon>Eurotiomycetes</taxon>
        <taxon>Eurotiomycetidae</taxon>
        <taxon>Eurotiales</taxon>
        <taxon>Aspergillaceae</taxon>
        <taxon>Aspergillus</taxon>
        <taxon>Aspergillus subgen. Nidulantes</taxon>
    </lineage>
</organism>
<protein>
    <recommendedName>
        <fullName evidence="4">Clr5 domain-containing protein</fullName>
    </recommendedName>
</protein>
<evidence type="ECO:0000256" key="1">
    <source>
        <dbReference type="SAM" id="MobiDB-lite"/>
    </source>
</evidence>
<dbReference type="Proteomes" id="UP000244073">
    <property type="component" value="Unassembled WGS sequence"/>
</dbReference>
<sequence length="414" mass="47222">MSATTKETPEVIKPQNDSKNRISKKKANKKARCVPRQDSPNVRDPRNRTLLHPEQAHWSWTHLPDILYQFKPEGKVSRNTEPPRMTYPIHGRYLRELSVLPDNISSAVEEYQVEAWMRLDRRIHLKDITDRMHPDFRVNQNALQQRGVRFRQAFNMIAWDSGNKRSRELEAQVLKKMEEQGLDLSANSTRGLTPGLINPNLGEEGGRIPNPPGYSDEKRKERAKRAKKVQAGPSRALDTILKPECLVDESMIMESFVPYDESLEHPDAALPVIRGEIPDDQLPSTVNMQDLDLSLGFTLPTPQPKRERTPMRPRPAYRGCDLSIFNPSSTVSPWGFCNAQCYPFIRENPKETLQEIHPTLGLPDKPQSPTLGLFPPVEVICLNTAEESVRANVFDAMLAEYYAGARHLVDMPYM</sequence>
<dbReference type="RefSeq" id="XP_040756138.1">
    <property type="nucleotide sequence ID" value="XM_040899592.1"/>
</dbReference>
<dbReference type="OrthoDB" id="5348779at2759"/>
<accession>A0A2T5M890</accession>
<evidence type="ECO:0000313" key="3">
    <source>
        <dbReference type="Proteomes" id="UP000244073"/>
    </source>
</evidence>
<name>A0A2T5M890_9EURO</name>
<evidence type="ECO:0000313" key="2">
    <source>
        <dbReference type="EMBL" id="PTU24746.1"/>
    </source>
</evidence>
<proteinExistence type="predicted"/>
<dbReference type="VEuPathDB" id="FungiDB:P175DRAFT_0528253"/>
<feature type="region of interest" description="Disordered" evidence="1">
    <location>
        <begin position="186"/>
        <end position="231"/>
    </location>
</feature>
<feature type="compositionally biased region" description="Basic residues" evidence="1">
    <location>
        <begin position="21"/>
        <end position="33"/>
    </location>
</feature>
<reference evidence="2 3" key="1">
    <citation type="journal article" date="2018" name="Proc. Natl. Acad. Sci. U.S.A.">
        <title>Linking secondary metabolites to gene clusters through genome sequencing of six diverse Aspergillus species.</title>
        <authorList>
            <person name="Kaerboelling I."/>
            <person name="Vesth T.C."/>
            <person name="Frisvad J.C."/>
            <person name="Nybo J.L."/>
            <person name="Theobald S."/>
            <person name="Kuo A."/>
            <person name="Bowyer P."/>
            <person name="Matsuda Y."/>
            <person name="Mondo S."/>
            <person name="Lyhne E.K."/>
            <person name="Kogle M.E."/>
            <person name="Clum A."/>
            <person name="Lipzen A."/>
            <person name="Salamov A."/>
            <person name="Ngan C.Y."/>
            <person name="Daum C."/>
            <person name="Chiniquy J."/>
            <person name="Barry K."/>
            <person name="LaButti K."/>
            <person name="Haridas S."/>
            <person name="Simmons B.A."/>
            <person name="Magnuson J.K."/>
            <person name="Mortensen U.H."/>
            <person name="Larsen T.O."/>
            <person name="Grigoriev I.V."/>
            <person name="Baker S.E."/>
            <person name="Andersen M.R."/>
        </authorList>
    </citation>
    <scope>NUCLEOTIDE SEQUENCE [LARGE SCALE GENOMIC DNA]</scope>
    <source>
        <strain evidence="2 3">IBT 24754</strain>
    </source>
</reference>
<gene>
    <name evidence="2" type="ORF">P175DRAFT_0528253</name>
</gene>
<feature type="region of interest" description="Disordered" evidence="1">
    <location>
        <begin position="1"/>
        <end position="48"/>
    </location>
</feature>
<dbReference type="EMBL" id="MSFN02000001">
    <property type="protein sequence ID" value="PTU24746.1"/>
    <property type="molecule type" value="Genomic_DNA"/>
</dbReference>